<evidence type="ECO:0000259" key="11">
    <source>
        <dbReference type="PROSITE" id="PS51192"/>
    </source>
</evidence>
<keyword evidence="8 10" id="KW-0067">ATP-binding</keyword>
<dbReference type="CDD" id="cd18030">
    <property type="entry name" value="DEXHc_RE_I_HsdR"/>
    <property type="match status" value="1"/>
</dbReference>
<reference evidence="12 13" key="1">
    <citation type="submission" date="2013-11" db="EMBL/GenBank/DDBJ databases">
        <title>Single cell genomics of uncultured Tannerella BU063 (oral taxon 286).</title>
        <authorList>
            <person name="Beall C.J."/>
            <person name="Campbell A.G."/>
            <person name="Griffen A.L."/>
            <person name="Podar M."/>
            <person name="Leys E.J."/>
        </authorList>
    </citation>
    <scope>NUCLEOTIDE SEQUENCE [LARGE SCALE GENOMIC DNA]</scope>
    <source>
        <strain evidence="12">Cell 6/7/9</strain>
    </source>
</reference>
<keyword evidence="12" id="KW-0347">Helicase</keyword>
<dbReference type="EMBL" id="AYYD01000930">
    <property type="protein sequence ID" value="ETK09973.1"/>
    <property type="molecule type" value="Genomic_DNA"/>
</dbReference>
<dbReference type="NCBIfam" id="TIGR00348">
    <property type="entry name" value="hsdR"/>
    <property type="match status" value="1"/>
</dbReference>
<dbReference type="Pfam" id="PF12008">
    <property type="entry name" value="EcoR124_C"/>
    <property type="match status" value="1"/>
</dbReference>
<evidence type="ECO:0000256" key="2">
    <source>
        <dbReference type="ARBA" id="ARBA00008598"/>
    </source>
</evidence>
<gene>
    <name evidence="12" type="ORF">T231_07475</name>
</gene>
<dbReference type="PANTHER" id="PTHR30195">
    <property type="entry name" value="TYPE I SITE-SPECIFIC DEOXYRIBONUCLEASE PROTEIN SUBUNIT M AND R"/>
    <property type="match status" value="1"/>
</dbReference>
<evidence type="ECO:0000256" key="10">
    <source>
        <dbReference type="RuleBase" id="RU364115"/>
    </source>
</evidence>
<keyword evidence="7 10" id="KW-0378">Hydrolase</keyword>
<dbReference type="PROSITE" id="PS51192">
    <property type="entry name" value="HELICASE_ATP_BIND_1"/>
    <property type="match status" value="1"/>
</dbReference>
<keyword evidence="6" id="KW-0255">Endonuclease</keyword>
<dbReference type="EC" id="3.1.21.3" evidence="10"/>
<evidence type="ECO:0000256" key="6">
    <source>
        <dbReference type="ARBA" id="ARBA00022759"/>
    </source>
</evidence>
<dbReference type="GO" id="GO:0003677">
    <property type="term" value="F:DNA binding"/>
    <property type="evidence" value="ECO:0007669"/>
    <property type="project" value="UniProtKB-KW"/>
</dbReference>
<keyword evidence="13" id="KW-1185">Reference proteome</keyword>
<keyword evidence="5 10" id="KW-0680">Restriction system</keyword>
<dbReference type="GO" id="GO:0005524">
    <property type="term" value="F:ATP binding"/>
    <property type="evidence" value="ECO:0007669"/>
    <property type="project" value="UniProtKB-KW"/>
</dbReference>
<dbReference type="PATRIC" id="fig|1411021.3.peg.817"/>
<evidence type="ECO:0000256" key="9">
    <source>
        <dbReference type="ARBA" id="ARBA00023125"/>
    </source>
</evidence>
<comment type="similarity">
    <text evidence="2 10">Belongs to the HsdR family.</text>
</comment>
<dbReference type="CDD" id="cd18800">
    <property type="entry name" value="SF2_C_EcoR124I-like"/>
    <property type="match status" value="1"/>
</dbReference>
<dbReference type="Gene3D" id="3.40.50.300">
    <property type="entry name" value="P-loop containing nucleotide triphosphate hydrolases"/>
    <property type="match status" value="2"/>
</dbReference>
<dbReference type="Proteomes" id="UP000018874">
    <property type="component" value="Unassembled WGS sequence"/>
</dbReference>
<dbReference type="InterPro" id="IPR051268">
    <property type="entry name" value="Type-I_R_enzyme_R_subunit"/>
</dbReference>
<comment type="subunit">
    <text evidence="10">The type I restriction/modification system is composed of three polypeptides R, M and S.</text>
</comment>
<comment type="function">
    <text evidence="10">Subunit R is required for both nuclease and ATPase activities, but not for modification.</text>
</comment>
<dbReference type="Pfam" id="PF04313">
    <property type="entry name" value="HSDR_N"/>
    <property type="match status" value="1"/>
</dbReference>
<evidence type="ECO:0000256" key="7">
    <source>
        <dbReference type="ARBA" id="ARBA00022801"/>
    </source>
</evidence>
<evidence type="ECO:0000256" key="3">
    <source>
        <dbReference type="ARBA" id="ARBA00022722"/>
    </source>
</evidence>
<keyword evidence="4 10" id="KW-0547">Nucleotide-binding</keyword>
<evidence type="ECO:0000256" key="1">
    <source>
        <dbReference type="ARBA" id="ARBA00000851"/>
    </source>
</evidence>
<organism evidence="12 13">
    <name type="scientific">Tannerella sp. oral taxon BU063 isolate Cell 6/7/9</name>
    <dbReference type="NCBI Taxonomy" id="1411021"/>
    <lineage>
        <taxon>Bacteria</taxon>
        <taxon>Pseudomonadati</taxon>
        <taxon>Bacteroidota</taxon>
        <taxon>Bacteroidia</taxon>
        <taxon>Bacteroidales</taxon>
        <taxon>Tannerellaceae</taxon>
        <taxon>Tannerella</taxon>
    </lineage>
</organism>
<feature type="domain" description="Helicase ATP-binding" evidence="11">
    <location>
        <begin position="265"/>
        <end position="418"/>
    </location>
</feature>
<dbReference type="GO" id="GO:0009035">
    <property type="term" value="F:type I site-specific deoxyribonuclease activity"/>
    <property type="evidence" value="ECO:0007669"/>
    <property type="project" value="UniProtKB-EC"/>
</dbReference>
<protein>
    <recommendedName>
        <fullName evidence="10">Type I restriction enzyme endonuclease subunit</fullName>
        <shortName evidence="10">R protein</shortName>
        <ecNumber evidence="10">3.1.21.3</ecNumber>
    </recommendedName>
</protein>
<dbReference type="SUPFAM" id="SSF52540">
    <property type="entry name" value="P-loop containing nucleoside triphosphate hydrolases"/>
    <property type="match status" value="1"/>
</dbReference>
<name>W2CSE7_9BACT</name>
<keyword evidence="3" id="KW-0540">Nuclease</keyword>
<dbReference type="Gene3D" id="3.90.1570.50">
    <property type="match status" value="1"/>
</dbReference>
<evidence type="ECO:0000313" key="13">
    <source>
        <dbReference type="Proteomes" id="UP000018874"/>
    </source>
</evidence>
<comment type="catalytic activity">
    <reaction evidence="1 10">
        <text>Endonucleolytic cleavage of DNA to give random double-stranded fragments with terminal 5'-phosphates, ATP is simultaneously hydrolyzed.</text>
        <dbReference type="EC" id="3.1.21.3"/>
    </reaction>
</comment>
<dbReference type="InterPro" id="IPR022625">
    <property type="entry name" value="TypeI_RM_Rsu_C"/>
</dbReference>
<dbReference type="InterPro" id="IPR040980">
    <property type="entry name" value="SWI2_SNF2"/>
</dbReference>
<dbReference type="GO" id="GO:0009307">
    <property type="term" value="P:DNA restriction-modification system"/>
    <property type="evidence" value="ECO:0007669"/>
    <property type="project" value="UniProtKB-KW"/>
</dbReference>
<proteinExistence type="inferred from homology"/>
<dbReference type="AlphaFoldDB" id="W2CSE7"/>
<keyword evidence="9 10" id="KW-0238">DNA-binding</keyword>
<dbReference type="Pfam" id="PF18766">
    <property type="entry name" value="SWI2_SNF2"/>
    <property type="match status" value="1"/>
</dbReference>
<dbReference type="GO" id="GO:0004386">
    <property type="term" value="F:helicase activity"/>
    <property type="evidence" value="ECO:0007669"/>
    <property type="project" value="UniProtKB-KW"/>
</dbReference>
<sequence length="996" mass="115372">MEKYHPQKESQIEQHFIRHLEGLGYAYCKDIKDRASLEANFRNKFEALNNVRLTDGEFERLMGNIVSSDVYKASKTLRDKVEVVHDDGTTRFYPLVNLQNWCKNDYEVINQLRINTHSSYHRYDVIILINGLPLVQVELKAHGVSPRVAIKQIVDYKNDHENGYEHTLLAFMQLFIVSNEADTFYFANNPRKALTFDEKEQFLPVCRWADEQNKKVANLHEFAREVLRKCTLGELISRYMVLVETERKLLIMRPYQIYAVKKMVECIENNSGNGYIWHTTGSGKTLTSFKAATLLKDNPNIAKCLFVVDRKDLDKQTREEFNKFQKDCVEENTNTGELVRRMLSDEYKDKIIVTTIQKLGLALDKKNQRLDKLRERFAGQRVVFIFDECHRSQFGEYHRAIRDFFPRAQLFGFTGTPIFAENATRTKIEGREASALTTEDIFQKPLHTYAITHAIEDKSVLPFDVSFYRLQRDGSFDTGNVPKKIIVEKILEVHDKVSDNRRFNALFATASINDAIAYCKIFDEIQLEREKDSTYKPLRIACLFSPPAEGNRDIMQIQEELDQERQDNQVDPLGKKEALRRIISMYNQTYNTLHCIEEFDRYNSDVQQRIKWQGRNEVTKEQKIDITIVVDMLLTGFDSKYLNTLYVDKGLQYHGLIQAFSRTNRVLNERKPFGKILDFRAQSADALNTAVELFSGERDKSKDAAKIWLVEPAEVKVEQLEEAAQGLRSMMESHGLKPVPEEVPNLRGDAARANFVEQFKPLQRILIQLDQYVDTPPELQARIDAIISPDERQAFRTAYLELARELRQKRAAESADGAAEPTTVMQDIDLELVLFASAIIDYDYIISLIARMVNEAEPERREVTREEIVALLRSHSNLPEDREDILEFVCHPEVINGRTAGEISDEFCRFREAKWHRQLQELAHRYGVDQEGLSEFIESTLHVMRYDDSHLSDLFTDEGLGWRDRVTKKNALRADLVPLIRLRAAGQTIDNLPADV</sequence>
<evidence type="ECO:0000313" key="12">
    <source>
        <dbReference type="EMBL" id="ETK09973.1"/>
    </source>
</evidence>
<dbReference type="InterPro" id="IPR055180">
    <property type="entry name" value="HsdR_RecA-like_helicase_dom_2"/>
</dbReference>
<evidence type="ECO:0000256" key="8">
    <source>
        <dbReference type="ARBA" id="ARBA00022840"/>
    </source>
</evidence>
<dbReference type="Pfam" id="PF22679">
    <property type="entry name" value="T1R_D3-like"/>
    <property type="match status" value="1"/>
</dbReference>
<comment type="caution">
    <text evidence="12">The sequence shown here is derived from an EMBL/GenBank/DDBJ whole genome shotgun (WGS) entry which is preliminary data.</text>
</comment>
<dbReference type="SMART" id="SM00487">
    <property type="entry name" value="DEXDc"/>
    <property type="match status" value="1"/>
</dbReference>
<evidence type="ECO:0000256" key="5">
    <source>
        <dbReference type="ARBA" id="ARBA00022747"/>
    </source>
</evidence>
<dbReference type="InterPro" id="IPR007409">
    <property type="entry name" value="Restrct_endonuc_type1_HsdR_N"/>
</dbReference>
<dbReference type="InterPro" id="IPR014001">
    <property type="entry name" value="Helicase_ATP-bd"/>
</dbReference>
<dbReference type="PANTHER" id="PTHR30195:SF16">
    <property type="entry name" value="TYPE I RESTRICTION ENZYME ENDONUCLEASE SUBUNIT"/>
    <property type="match status" value="1"/>
</dbReference>
<dbReference type="InterPro" id="IPR004473">
    <property type="entry name" value="Restrct_endonuc_typeI_HsdR"/>
</dbReference>
<evidence type="ECO:0000256" key="4">
    <source>
        <dbReference type="ARBA" id="ARBA00022741"/>
    </source>
</evidence>
<accession>W2CSE7</accession>
<dbReference type="InterPro" id="IPR027417">
    <property type="entry name" value="P-loop_NTPase"/>
</dbReference>
<dbReference type="CDD" id="cd22332">
    <property type="entry name" value="HsdR_N"/>
    <property type="match status" value="1"/>
</dbReference>